<gene>
    <name evidence="13" type="ORF">JCGZ_23227</name>
</gene>
<dbReference type="SUPFAM" id="SSF51126">
    <property type="entry name" value="Pectin lyase-like"/>
    <property type="match status" value="1"/>
</dbReference>
<keyword evidence="14" id="KW-1185">Reference proteome</keyword>
<dbReference type="InterPro" id="IPR011050">
    <property type="entry name" value="Pectin_lyase_fold/virulence"/>
</dbReference>
<feature type="domain" description="Pectinesterase catalytic" evidence="12">
    <location>
        <begin position="43"/>
        <end position="332"/>
    </location>
</feature>
<dbReference type="GO" id="GO:0030599">
    <property type="term" value="F:pectinesterase activity"/>
    <property type="evidence" value="ECO:0007669"/>
    <property type="project" value="UniProtKB-EC"/>
</dbReference>
<dbReference type="PANTHER" id="PTHR31321">
    <property type="entry name" value="ACYL-COA THIOESTER HYDROLASE YBHC-RELATED"/>
    <property type="match status" value="1"/>
</dbReference>
<protein>
    <recommendedName>
        <fullName evidence="4">pectinesterase</fullName>
        <ecNumber evidence="4">3.1.1.11</ecNumber>
    </recommendedName>
</protein>
<reference evidence="13 14" key="1">
    <citation type="journal article" date="2014" name="PLoS ONE">
        <title>Global Analysis of Gene Expression Profiles in Physic Nut (Jatropha curcas L.) Seedlings Exposed to Salt Stress.</title>
        <authorList>
            <person name="Zhang L."/>
            <person name="Zhang C."/>
            <person name="Wu P."/>
            <person name="Chen Y."/>
            <person name="Li M."/>
            <person name="Jiang H."/>
            <person name="Wu G."/>
        </authorList>
    </citation>
    <scope>NUCLEOTIDE SEQUENCE [LARGE SCALE GENOMIC DNA]</scope>
    <source>
        <strain evidence="14">cv. GZQX0401</strain>
        <tissue evidence="13">Young leaves</tissue>
    </source>
</reference>
<keyword evidence="5" id="KW-0134">Cell wall</keyword>
<evidence type="ECO:0000256" key="3">
    <source>
        <dbReference type="ARBA" id="ARBA00008891"/>
    </source>
</evidence>
<dbReference type="Pfam" id="PF01095">
    <property type="entry name" value="Pectinesterase"/>
    <property type="match status" value="1"/>
</dbReference>
<dbReference type="EC" id="3.1.1.11" evidence="4"/>
<feature type="chain" id="PRO_5011113421" description="pectinesterase" evidence="11">
    <location>
        <begin position="25"/>
        <end position="356"/>
    </location>
</feature>
<dbReference type="GO" id="GO:0042545">
    <property type="term" value="P:cell wall modification"/>
    <property type="evidence" value="ECO:0007669"/>
    <property type="project" value="InterPro"/>
</dbReference>
<dbReference type="OrthoDB" id="2019149at2759"/>
<evidence type="ECO:0000256" key="7">
    <source>
        <dbReference type="ARBA" id="ARBA00023085"/>
    </source>
</evidence>
<dbReference type="UniPathway" id="UPA00545">
    <property type="reaction ID" value="UER00823"/>
</dbReference>
<organism evidence="13 14">
    <name type="scientific">Jatropha curcas</name>
    <name type="common">Barbados nut</name>
    <dbReference type="NCBI Taxonomy" id="180498"/>
    <lineage>
        <taxon>Eukaryota</taxon>
        <taxon>Viridiplantae</taxon>
        <taxon>Streptophyta</taxon>
        <taxon>Embryophyta</taxon>
        <taxon>Tracheophyta</taxon>
        <taxon>Spermatophyta</taxon>
        <taxon>Magnoliopsida</taxon>
        <taxon>eudicotyledons</taxon>
        <taxon>Gunneridae</taxon>
        <taxon>Pentapetalae</taxon>
        <taxon>rosids</taxon>
        <taxon>fabids</taxon>
        <taxon>Malpighiales</taxon>
        <taxon>Euphorbiaceae</taxon>
        <taxon>Crotonoideae</taxon>
        <taxon>Jatropheae</taxon>
        <taxon>Jatropha</taxon>
    </lineage>
</organism>
<dbReference type="EMBL" id="KK915213">
    <property type="protein sequence ID" value="KDP23394.1"/>
    <property type="molecule type" value="Genomic_DNA"/>
</dbReference>
<keyword evidence="7" id="KW-0063">Aspartyl esterase</keyword>
<evidence type="ECO:0000256" key="6">
    <source>
        <dbReference type="ARBA" id="ARBA00022801"/>
    </source>
</evidence>
<sequence length="356" mass="40494">MSLLHFNLYFVMVFFFLFLGISKANYTRTSHYEQEEATIAKTIIVDQKGRGHFTGIQKAIDSVPSKNNQWTLIHVKPGIYIEKVEVPVDKQFIILQGESRKTTRIQYGDCGSSTRSSTFILNADNFVAVNISFKNTYNLVIPRAAGRSILWAPAATIYSDKASFYGCGFYGVQDTLTDFKGRHYFKFCYIEGAIDFIWGRGQSVYQRCVINAKTGILNGTAGYITAQGRRSPNDEDGFSFLSCYIYGTGPVYLGRAYGQYSTVVFRTSYLSDVVKPEGWEAWFFIGRENGIKYSEVSCFGPGANKSRRVKWEKTLSTRDLKKLTNINHFINGDRWIQQQPQVDGFKNNLKSDDYFP</sequence>
<evidence type="ECO:0000256" key="10">
    <source>
        <dbReference type="ARBA" id="ARBA00057335"/>
    </source>
</evidence>
<keyword evidence="8" id="KW-0325">Glycoprotein</keyword>
<evidence type="ECO:0000256" key="8">
    <source>
        <dbReference type="ARBA" id="ARBA00023180"/>
    </source>
</evidence>
<comment type="catalytic activity">
    <reaction evidence="9">
        <text>[(1-&gt;4)-alpha-D-galacturonosyl methyl ester](n) + n H2O = [(1-&gt;4)-alpha-D-galacturonosyl](n) + n methanol + n H(+)</text>
        <dbReference type="Rhea" id="RHEA:22380"/>
        <dbReference type="Rhea" id="RHEA-COMP:14570"/>
        <dbReference type="Rhea" id="RHEA-COMP:14573"/>
        <dbReference type="ChEBI" id="CHEBI:15377"/>
        <dbReference type="ChEBI" id="CHEBI:15378"/>
        <dbReference type="ChEBI" id="CHEBI:17790"/>
        <dbReference type="ChEBI" id="CHEBI:140522"/>
        <dbReference type="ChEBI" id="CHEBI:140523"/>
        <dbReference type="EC" id="3.1.1.11"/>
    </reaction>
</comment>
<evidence type="ECO:0000256" key="9">
    <source>
        <dbReference type="ARBA" id="ARBA00047928"/>
    </source>
</evidence>
<evidence type="ECO:0000259" key="12">
    <source>
        <dbReference type="Pfam" id="PF01095"/>
    </source>
</evidence>
<comment type="function">
    <text evidence="10">Acts in the modification of cell walls via demethylesterification of cell wall pectin.</text>
</comment>
<evidence type="ECO:0000256" key="5">
    <source>
        <dbReference type="ARBA" id="ARBA00022512"/>
    </source>
</evidence>
<dbReference type="Gene3D" id="2.160.20.10">
    <property type="entry name" value="Single-stranded right-handed beta-helix, Pectin lyase-like"/>
    <property type="match status" value="1"/>
</dbReference>
<comment type="subcellular location">
    <subcellularLocation>
        <location evidence="1">Secreted</location>
        <location evidence="1">Cell wall</location>
    </subcellularLocation>
</comment>
<feature type="signal peptide" evidence="11">
    <location>
        <begin position="1"/>
        <end position="24"/>
    </location>
</feature>
<accession>A0A067JV21</accession>
<dbReference type="GO" id="GO:0045490">
    <property type="term" value="P:pectin catabolic process"/>
    <property type="evidence" value="ECO:0007669"/>
    <property type="project" value="UniProtKB-UniPathway"/>
</dbReference>
<evidence type="ECO:0000313" key="13">
    <source>
        <dbReference type="EMBL" id="KDP23394.1"/>
    </source>
</evidence>
<dbReference type="InterPro" id="IPR012334">
    <property type="entry name" value="Pectin_lyas_fold"/>
</dbReference>
<evidence type="ECO:0000256" key="2">
    <source>
        <dbReference type="ARBA" id="ARBA00005184"/>
    </source>
</evidence>
<evidence type="ECO:0000256" key="1">
    <source>
        <dbReference type="ARBA" id="ARBA00004191"/>
    </source>
</evidence>
<dbReference type="FunFam" id="2.160.20.10:FF:000013">
    <property type="entry name" value="Pectinesterase"/>
    <property type="match status" value="1"/>
</dbReference>
<dbReference type="AlphaFoldDB" id="A0A067JV21"/>
<keyword evidence="11" id="KW-0732">Signal</keyword>
<evidence type="ECO:0000313" key="14">
    <source>
        <dbReference type="Proteomes" id="UP000027138"/>
    </source>
</evidence>
<comment type="pathway">
    <text evidence="2">Glycan metabolism; pectin degradation; 2-dehydro-3-deoxy-D-gluconate from pectin: step 1/5.</text>
</comment>
<name>A0A067JV21_JATCU</name>
<comment type="similarity">
    <text evidence="3">Belongs to the pectinesterase family.</text>
</comment>
<keyword evidence="6" id="KW-0378">Hydrolase</keyword>
<dbReference type="Proteomes" id="UP000027138">
    <property type="component" value="Unassembled WGS sequence"/>
</dbReference>
<proteinExistence type="inferred from homology"/>
<evidence type="ECO:0000256" key="4">
    <source>
        <dbReference type="ARBA" id="ARBA00013229"/>
    </source>
</evidence>
<evidence type="ECO:0000256" key="11">
    <source>
        <dbReference type="SAM" id="SignalP"/>
    </source>
</evidence>
<dbReference type="STRING" id="180498.A0A067JV21"/>
<dbReference type="InterPro" id="IPR000070">
    <property type="entry name" value="Pectinesterase_cat"/>
</dbReference>
<dbReference type="PANTHER" id="PTHR31321:SF85">
    <property type="entry name" value="PECTINESTERASE CATALYTIC DOMAIN-CONTAINING PROTEIN"/>
    <property type="match status" value="1"/>
</dbReference>
<keyword evidence="5" id="KW-0964">Secreted</keyword>